<dbReference type="CDD" id="cd01646">
    <property type="entry name" value="RT_Bac_retron_I"/>
    <property type="match status" value="1"/>
</dbReference>
<evidence type="ECO:0000313" key="3">
    <source>
        <dbReference type="Proteomes" id="UP000317944"/>
    </source>
</evidence>
<organism evidence="2 3">
    <name type="scientific">Lysinibacillus sphaericus</name>
    <name type="common">Bacillus sphaericus</name>
    <dbReference type="NCBI Taxonomy" id="1421"/>
    <lineage>
        <taxon>Bacteria</taxon>
        <taxon>Bacillati</taxon>
        <taxon>Bacillota</taxon>
        <taxon>Bacilli</taxon>
        <taxon>Bacillales</taxon>
        <taxon>Bacillaceae</taxon>
        <taxon>Lysinibacillus</taxon>
    </lineage>
</organism>
<dbReference type="GO" id="GO:0003964">
    <property type="term" value="F:RNA-directed DNA polymerase activity"/>
    <property type="evidence" value="ECO:0007669"/>
    <property type="project" value="UniProtKB-KW"/>
</dbReference>
<dbReference type="AlphaFoldDB" id="A0A544UGB3"/>
<protein>
    <submittedName>
        <fullName evidence="2">RNA-directed DNA polymerase</fullName>
    </submittedName>
</protein>
<dbReference type="Pfam" id="PF00078">
    <property type="entry name" value="RVT_1"/>
    <property type="match status" value="1"/>
</dbReference>
<evidence type="ECO:0000313" key="2">
    <source>
        <dbReference type="EMBL" id="TQR31725.1"/>
    </source>
</evidence>
<dbReference type="Proteomes" id="UP000317944">
    <property type="component" value="Unassembled WGS sequence"/>
</dbReference>
<dbReference type="OrthoDB" id="9780724at2"/>
<dbReference type="PROSITE" id="PS50878">
    <property type="entry name" value="RT_POL"/>
    <property type="match status" value="1"/>
</dbReference>
<comment type="caution">
    <text evidence="2">The sequence shown here is derived from an EMBL/GenBank/DDBJ whole genome shotgun (WGS) entry which is preliminary data.</text>
</comment>
<reference evidence="2 3" key="1">
    <citation type="submission" date="2018-03" db="EMBL/GenBank/DDBJ databases">
        <title>Aerobic endospore-forming bacteria genome sequencing and assembly.</title>
        <authorList>
            <person name="Cavalcante D.A."/>
            <person name="Driks A."/>
            <person name="Putonti C."/>
            <person name="De-Souza M.T."/>
        </authorList>
    </citation>
    <scope>NUCLEOTIDE SEQUENCE [LARGE SCALE GENOMIC DNA]</scope>
    <source>
        <strain evidence="2 3">SDF0037</strain>
    </source>
</reference>
<keyword evidence="2" id="KW-0548">Nucleotidyltransferase</keyword>
<dbReference type="EMBL" id="SADV01000010">
    <property type="protein sequence ID" value="TQR31725.1"/>
    <property type="molecule type" value="Genomic_DNA"/>
</dbReference>
<gene>
    <name evidence="2" type="ORF">C7Y47_13990</name>
</gene>
<feature type="domain" description="Reverse transcriptase" evidence="1">
    <location>
        <begin position="21"/>
        <end position="327"/>
    </location>
</feature>
<name>A0A544UGB3_LYSSH</name>
<dbReference type="RefSeq" id="WP_142509329.1">
    <property type="nucleotide sequence ID" value="NZ_SADV01000010.1"/>
</dbReference>
<sequence>MREQLFFKTDTLPAEIPILFNNKNLYSNFTKKYFSDLYLTDEKYQSLFSFITVPYHFYVPKDEYNNRKLSLLHPIAQLQMFSYILRYEQLIVAFSNESRFSVRSPIIRNQPVFKPKDIHKTWKRLDEEFSFSKENSVTSEEDEKYFNSYFSYKSFKNIQNLYTSPKFNRVKYKFNYFIKLDLQNFFPSIYTHSIAWAILGDKSLAKKLRNEKDLFANATDIICQRINFNETNGIVVGPEFSRIVSELLLTRIDSTLYNNLHELNYFFNKDYVLYRYIDDYFLFAENKEIATKIENVMKLELDNFNLKLNESKKNIQEKPFDMLDHSIIELKNAFSLFNFNLLRFENAGLKSKTWLDNIWKDLFNNIELIITKYPHSKEKTIKYFLKKVRNSIPINYEINLFSLTNIVEIISQLYSLGINSYSTDYLIAIYTKIIQTLKKDKENHEDFFNFINEKIYQYCFTLLKNNFDKIHTMYDLIIFIKFLDKKIPSTFLIKILEANTKNYFVLCSVGYYILNDNLTGINTQYLTVIKKLRKIIITFKNEYIGKGADSSILEAGYFYIINDFSYYPGFRPSDRNKLKKQLNREINQLTLTIKGNIQLQNVYKDIFTKITSSSYYDWNKDITSFLREAAKKSINIPRSQFPIYS</sequence>
<keyword evidence="2" id="KW-0808">Transferase</keyword>
<accession>A0A544UGB3</accession>
<proteinExistence type="predicted"/>
<evidence type="ECO:0000259" key="1">
    <source>
        <dbReference type="PROSITE" id="PS50878"/>
    </source>
</evidence>
<dbReference type="InterPro" id="IPR000477">
    <property type="entry name" value="RT_dom"/>
</dbReference>
<keyword evidence="2" id="KW-0695">RNA-directed DNA polymerase</keyword>